<keyword evidence="1" id="KW-0472">Membrane</keyword>
<evidence type="ECO:0000256" key="1">
    <source>
        <dbReference type="SAM" id="Phobius"/>
    </source>
</evidence>
<organism evidence="2 3">
    <name type="scientific">Pseudomonas knackmussii (strain DSM 6978 / CCUG 54928 / LMG 23759 / B13)</name>
    <dbReference type="NCBI Taxonomy" id="1301098"/>
    <lineage>
        <taxon>Bacteria</taxon>
        <taxon>Pseudomonadati</taxon>
        <taxon>Pseudomonadota</taxon>
        <taxon>Gammaproteobacteria</taxon>
        <taxon>Pseudomonadales</taxon>
        <taxon>Pseudomonadaceae</taxon>
        <taxon>Pseudomonas</taxon>
    </lineage>
</organism>
<keyword evidence="3" id="KW-1185">Reference proteome</keyword>
<keyword evidence="1" id="KW-0812">Transmembrane</keyword>
<feature type="transmembrane region" description="Helical" evidence="1">
    <location>
        <begin position="81"/>
        <end position="100"/>
    </location>
</feature>
<keyword evidence="1" id="KW-1133">Transmembrane helix</keyword>
<feature type="transmembrane region" description="Helical" evidence="1">
    <location>
        <begin position="6"/>
        <end position="28"/>
    </location>
</feature>
<dbReference type="Pfam" id="PF10027">
    <property type="entry name" value="DUF2269"/>
    <property type="match status" value="1"/>
</dbReference>
<proteinExistence type="predicted"/>
<dbReference type="eggNOG" id="COG5528">
    <property type="taxonomic scope" value="Bacteria"/>
</dbReference>
<dbReference type="AlphaFoldDB" id="A0A024HP85"/>
<protein>
    <submittedName>
        <fullName evidence="2">Hypothetical membrane protein</fullName>
    </submittedName>
</protein>
<accession>A0A024HP85</accession>
<dbReference type="OrthoDB" id="9786302at2"/>
<feature type="transmembrane region" description="Helical" evidence="1">
    <location>
        <begin position="131"/>
        <end position="151"/>
    </location>
</feature>
<dbReference type="RefSeq" id="WP_043256288.1">
    <property type="nucleotide sequence ID" value="NZ_HG322950.1"/>
</dbReference>
<dbReference type="EMBL" id="HG322950">
    <property type="protein sequence ID" value="CDF86870.1"/>
    <property type="molecule type" value="Genomic_DNA"/>
</dbReference>
<dbReference type="InterPro" id="IPR018729">
    <property type="entry name" value="DUF2269_transmembrane"/>
</dbReference>
<dbReference type="PATRIC" id="fig|1301098.3.peg.5539"/>
<dbReference type="KEGG" id="pkc:PKB_5560"/>
<gene>
    <name evidence="2" type="ORF">PKB_5560</name>
</gene>
<dbReference type="Proteomes" id="UP000025241">
    <property type="component" value="Chromosome I"/>
</dbReference>
<name>A0A024HP85_PSEKB</name>
<dbReference type="STRING" id="1301098.PKB_5560"/>
<sequence length="155" mass="17044">METYQTLKILHGAAVAVPLLAMVGLAWYGWRSWRGGDAGVLAKALLRIGLAAWLLVAGSVVSLPVTGWQMVHRAGFPLGQTWLLASACLLILMTIFWLLFTSRLWRIRALAVSARDSGEPLAERASRELRFGTVFLALALVSLFTILWLMLAKPL</sequence>
<dbReference type="HOGENOM" id="CLU_127159_1_0_6"/>
<evidence type="ECO:0000313" key="3">
    <source>
        <dbReference type="Proteomes" id="UP000025241"/>
    </source>
</evidence>
<evidence type="ECO:0000313" key="2">
    <source>
        <dbReference type="EMBL" id="CDF86870.1"/>
    </source>
</evidence>
<feature type="transmembrane region" description="Helical" evidence="1">
    <location>
        <begin position="40"/>
        <end position="61"/>
    </location>
</feature>
<reference evidence="2 3" key="2">
    <citation type="submission" date="2014-05" db="EMBL/GenBank/DDBJ databases">
        <title>Genome sequence of the 3-chlorobenzoate degrading bacterium Pseudomonas knackmussii B13 shows multiple evidence for horizontal gene transfer.</title>
        <authorList>
            <person name="Miyazaki R."/>
            <person name="Bertelli C."/>
            <person name="Falquet L."/>
            <person name="Robinson-Rechavi M."/>
            <person name="Gharib W."/>
            <person name="Roy S."/>
            <person name="Van der Meer J.R."/>
        </authorList>
    </citation>
    <scope>NUCLEOTIDE SEQUENCE [LARGE SCALE GENOMIC DNA]</scope>
    <source>
        <strain evidence="2 3">B13</strain>
    </source>
</reference>
<reference evidence="2 3" key="1">
    <citation type="submission" date="2013-03" db="EMBL/GenBank/DDBJ databases">
        <authorList>
            <person name="Linke B."/>
        </authorList>
    </citation>
    <scope>NUCLEOTIDE SEQUENCE [LARGE SCALE GENOMIC DNA]</scope>
    <source>
        <strain evidence="2 3">B13</strain>
    </source>
</reference>